<dbReference type="Gene3D" id="2.60.130.10">
    <property type="entry name" value="Aromatic compound dioxygenase"/>
    <property type="match status" value="1"/>
</dbReference>
<dbReference type="EMBL" id="MBTF01000002">
    <property type="protein sequence ID" value="OOQ61304.1"/>
    <property type="molecule type" value="Genomic_DNA"/>
</dbReference>
<evidence type="ECO:0000313" key="7">
    <source>
        <dbReference type="Proteomes" id="UP000189739"/>
    </source>
</evidence>
<dbReference type="InterPro" id="IPR015889">
    <property type="entry name" value="Intradiol_dOase_core"/>
</dbReference>
<keyword evidence="2" id="KW-0223">Dioxygenase</keyword>
<dbReference type="GO" id="GO:0016702">
    <property type="term" value="F:oxidoreductase activity, acting on single donors with incorporation of molecular oxygen, incorporation of two atoms of oxygen"/>
    <property type="evidence" value="ECO:0007669"/>
    <property type="project" value="InterPro"/>
</dbReference>
<organism evidence="6 7">
    <name type="scientific">Mucilaginibacter pedocola</name>
    <dbReference type="NCBI Taxonomy" id="1792845"/>
    <lineage>
        <taxon>Bacteria</taxon>
        <taxon>Pseudomonadati</taxon>
        <taxon>Bacteroidota</taxon>
        <taxon>Sphingobacteriia</taxon>
        <taxon>Sphingobacteriales</taxon>
        <taxon>Sphingobacteriaceae</taxon>
        <taxon>Mucilaginibacter</taxon>
    </lineage>
</organism>
<dbReference type="PANTHER" id="PTHR33711">
    <property type="entry name" value="DIOXYGENASE, PUTATIVE (AFU_ORTHOLOGUE AFUA_2G02910)-RELATED"/>
    <property type="match status" value="1"/>
</dbReference>
<feature type="signal peptide" evidence="4">
    <location>
        <begin position="1"/>
        <end position="21"/>
    </location>
</feature>
<dbReference type="PANTHER" id="PTHR33711:SF7">
    <property type="entry name" value="INTRADIOL RING-CLEAVAGE DIOXYGENASES DOMAIN-CONTAINING PROTEIN-RELATED"/>
    <property type="match status" value="1"/>
</dbReference>
<evidence type="ECO:0000313" key="6">
    <source>
        <dbReference type="EMBL" id="OOQ61304.1"/>
    </source>
</evidence>
<proteinExistence type="inferred from homology"/>
<accession>A0A1S9PK25</accession>
<protein>
    <recommendedName>
        <fullName evidence="5">Intradiol ring-cleavage dioxygenases domain-containing protein</fullName>
    </recommendedName>
</protein>
<dbReference type="InterPro" id="IPR000627">
    <property type="entry name" value="Intradiol_dOase_C"/>
</dbReference>
<dbReference type="Pfam" id="PF00775">
    <property type="entry name" value="Dioxygenase_C"/>
    <property type="match status" value="1"/>
</dbReference>
<dbReference type="AlphaFoldDB" id="A0A1S9PK25"/>
<evidence type="ECO:0000259" key="5">
    <source>
        <dbReference type="Pfam" id="PF00775"/>
    </source>
</evidence>
<name>A0A1S9PK25_9SPHI</name>
<comment type="similarity">
    <text evidence="1">Belongs to the intradiol ring-cleavage dioxygenase family.</text>
</comment>
<evidence type="ECO:0000256" key="3">
    <source>
        <dbReference type="ARBA" id="ARBA00023002"/>
    </source>
</evidence>
<sequence length="212" mass="23173">MNRQKFITSLMLGLAGLAASAKKVSSLAPSPEVGGGCDGCNLIYEGMPSNLSNKAYLPGWTAGGKKLIVEGTVYRKDGHTVAANVILYIYHTDSKGYYSASPGQVNGKRHGHLRGWLKTGCDGKYTFYTTMPAPYPERNNPAHIHPVIKEPGINEYYIDEFQFDNDPLLTDSLRSKTENRGGSGIIKLSKNASGILVCKRDIILGLNVPYYR</sequence>
<dbReference type="OrthoDB" id="933561at2"/>
<keyword evidence="4" id="KW-0732">Signal</keyword>
<feature type="domain" description="Intradiol ring-cleavage dioxygenases" evidence="5">
    <location>
        <begin position="62"/>
        <end position="177"/>
    </location>
</feature>
<dbReference type="SUPFAM" id="SSF49482">
    <property type="entry name" value="Aromatic compound dioxygenase"/>
    <property type="match status" value="1"/>
</dbReference>
<keyword evidence="7" id="KW-1185">Reference proteome</keyword>
<keyword evidence="3" id="KW-0560">Oxidoreductase</keyword>
<feature type="chain" id="PRO_5010576596" description="Intradiol ring-cleavage dioxygenases domain-containing protein" evidence="4">
    <location>
        <begin position="22"/>
        <end position="212"/>
    </location>
</feature>
<dbReference type="STRING" id="1792845.BC343_20180"/>
<dbReference type="GO" id="GO:0008199">
    <property type="term" value="F:ferric iron binding"/>
    <property type="evidence" value="ECO:0007669"/>
    <property type="project" value="InterPro"/>
</dbReference>
<evidence type="ECO:0000256" key="1">
    <source>
        <dbReference type="ARBA" id="ARBA00007825"/>
    </source>
</evidence>
<gene>
    <name evidence="6" type="ORF">BC343_20180</name>
</gene>
<dbReference type="InterPro" id="IPR050770">
    <property type="entry name" value="Intradiol_RC_Dioxygenase"/>
</dbReference>
<dbReference type="RefSeq" id="WP_078346584.1">
    <property type="nucleotide sequence ID" value="NZ_MBTF01000002.1"/>
</dbReference>
<dbReference type="Proteomes" id="UP000189739">
    <property type="component" value="Unassembled WGS sequence"/>
</dbReference>
<evidence type="ECO:0000256" key="4">
    <source>
        <dbReference type="SAM" id="SignalP"/>
    </source>
</evidence>
<evidence type="ECO:0000256" key="2">
    <source>
        <dbReference type="ARBA" id="ARBA00022964"/>
    </source>
</evidence>
<reference evidence="6 7" key="1">
    <citation type="submission" date="2016-07" db="EMBL/GenBank/DDBJ databases">
        <title>Genomic analysis of zinc-resistant bacterium Mucilaginibacter pedocola TBZ30.</title>
        <authorList>
            <person name="Huang J."/>
            <person name="Tang J."/>
        </authorList>
    </citation>
    <scope>NUCLEOTIDE SEQUENCE [LARGE SCALE GENOMIC DNA]</scope>
    <source>
        <strain evidence="6 7">TBZ30</strain>
    </source>
</reference>
<comment type="caution">
    <text evidence="6">The sequence shown here is derived from an EMBL/GenBank/DDBJ whole genome shotgun (WGS) entry which is preliminary data.</text>
</comment>